<gene>
    <name evidence="1" type="ORF">A5779_19045</name>
</gene>
<dbReference type="Pfam" id="PF13604">
    <property type="entry name" value="AAA_30"/>
    <property type="match status" value="1"/>
</dbReference>
<accession>A0A1A0WCD5</accession>
<reference evidence="2" key="1">
    <citation type="submission" date="2016-06" db="EMBL/GenBank/DDBJ databases">
        <authorList>
            <person name="Sutton G."/>
            <person name="Brinkac L."/>
            <person name="Sanka R."/>
            <person name="Adams M."/>
            <person name="Lau E."/>
            <person name="Mehaffy C."/>
            <person name="Tameris M."/>
            <person name="Hatherill M."/>
            <person name="Hanekom W."/>
            <person name="Mahomed H."/>
            <person name="Mcshane H."/>
        </authorList>
    </citation>
    <scope>NUCLEOTIDE SEQUENCE [LARGE SCALE GENOMIC DNA]</scope>
    <source>
        <strain evidence="2">852002-10433_SCH5171157</strain>
    </source>
</reference>
<organism evidence="1 2">
    <name type="scientific">Mycolicibacterium peregrinum</name>
    <name type="common">Mycobacterium peregrinum</name>
    <dbReference type="NCBI Taxonomy" id="43304"/>
    <lineage>
        <taxon>Bacteria</taxon>
        <taxon>Bacillati</taxon>
        <taxon>Actinomycetota</taxon>
        <taxon>Actinomycetes</taxon>
        <taxon>Mycobacteriales</taxon>
        <taxon>Mycobacteriaceae</taxon>
        <taxon>Mycolicibacterium</taxon>
    </lineage>
</organism>
<evidence type="ECO:0000313" key="2">
    <source>
        <dbReference type="Proteomes" id="UP000094008"/>
    </source>
</evidence>
<protein>
    <submittedName>
        <fullName evidence="1">Uncharacterized protein</fullName>
    </submittedName>
</protein>
<dbReference type="EMBL" id="LZSY01000047">
    <property type="protein sequence ID" value="OBB94879.1"/>
    <property type="molecule type" value="Genomic_DNA"/>
</dbReference>
<comment type="caution">
    <text evidence="1">The sequence shown here is derived from an EMBL/GenBank/DDBJ whole genome shotgun (WGS) entry which is preliminary data.</text>
</comment>
<dbReference type="Proteomes" id="UP000094008">
    <property type="component" value="Unassembled WGS sequence"/>
</dbReference>
<dbReference type="RefSeq" id="WP_064880071.1">
    <property type="nucleotide sequence ID" value="NZ_LZSY01000047.1"/>
</dbReference>
<sequence length="150" mass="16752">MKARGGMFENLCDDLPWSQRLGEVWRMRTAEERDMSLALRSGHGNRLRKAVGWYRNQGRLHTGDPIAMAEDATNAYVEARRTGKDAAIICDRWEIANAINRRPHGTYTDETTAGVRVTRDQDVRVGDIVSRNNDASIVVGAGPEQGRVTV</sequence>
<evidence type="ECO:0000313" key="1">
    <source>
        <dbReference type="EMBL" id="OBB94879.1"/>
    </source>
</evidence>
<proteinExistence type="predicted"/>
<dbReference type="AlphaFoldDB" id="A0A1A0WCD5"/>
<name>A0A1A0WCD5_MYCPR</name>